<evidence type="ECO:0000313" key="4">
    <source>
        <dbReference type="Proteomes" id="UP001271007"/>
    </source>
</evidence>
<dbReference type="PANTHER" id="PTHR33630">
    <property type="entry name" value="CUTINASE RV1984C-RELATED-RELATED"/>
    <property type="match status" value="1"/>
</dbReference>
<organism evidence="3 4">
    <name type="scientific">Extremus antarcticus</name>
    <dbReference type="NCBI Taxonomy" id="702011"/>
    <lineage>
        <taxon>Eukaryota</taxon>
        <taxon>Fungi</taxon>
        <taxon>Dikarya</taxon>
        <taxon>Ascomycota</taxon>
        <taxon>Pezizomycotina</taxon>
        <taxon>Dothideomycetes</taxon>
        <taxon>Dothideomycetidae</taxon>
        <taxon>Mycosphaerellales</taxon>
        <taxon>Extremaceae</taxon>
        <taxon>Extremus</taxon>
    </lineage>
</organism>
<dbReference type="SUPFAM" id="SSF53474">
    <property type="entry name" value="alpha/beta-Hydrolases"/>
    <property type="match status" value="1"/>
</dbReference>
<evidence type="ECO:0000256" key="2">
    <source>
        <dbReference type="ARBA" id="ARBA00023157"/>
    </source>
</evidence>
<dbReference type="Pfam" id="PF01083">
    <property type="entry name" value="Cutinase"/>
    <property type="match status" value="1"/>
</dbReference>
<sequence length="203" mass="20636">MASPLSHALGKRQTCPSIHIFGARETTASPGYGSAGQLVDAIISANPGATSEAIDYPASGDNPWYAESRETGVSAVNSQVAAFASQCPDTQLVVVGYSQGGEIFNLALCQGSSISSYNIKAAIFFGAPTFNAGASYDVGTSTLPSPAPPTAPSTASFKAIATRPIPICCTGSDANVHNGYEAEYGSAALPFVNSKLSASSNLC</sequence>
<dbReference type="EMBL" id="JAWDJX010000100">
    <property type="protein sequence ID" value="KAK3046310.1"/>
    <property type="molecule type" value="Genomic_DNA"/>
</dbReference>
<dbReference type="InterPro" id="IPR000675">
    <property type="entry name" value="Cutinase/axe"/>
</dbReference>
<protein>
    <recommendedName>
        <fullName evidence="5">Cutinase</fullName>
    </recommendedName>
</protein>
<keyword evidence="2" id="KW-1015">Disulfide bond</keyword>
<reference evidence="3" key="1">
    <citation type="submission" date="2023-04" db="EMBL/GenBank/DDBJ databases">
        <title>Black Yeasts Isolated from many extreme environments.</title>
        <authorList>
            <person name="Coleine C."/>
            <person name="Stajich J.E."/>
            <person name="Selbmann L."/>
        </authorList>
    </citation>
    <scope>NUCLEOTIDE SEQUENCE</scope>
    <source>
        <strain evidence="3">CCFEE 5312</strain>
    </source>
</reference>
<keyword evidence="4" id="KW-1185">Reference proteome</keyword>
<dbReference type="AlphaFoldDB" id="A0AAJ0G4J3"/>
<dbReference type="InterPro" id="IPR029058">
    <property type="entry name" value="AB_hydrolase_fold"/>
</dbReference>
<dbReference type="Proteomes" id="UP001271007">
    <property type="component" value="Unassembled WGS sequence"/>
</dbReference>
<dbReference type="GO" id="GO:0052689">
    <property type="term" value="F:carboxylic ester hydrolase activity"/>
    <property type="evidence" value="ECO:0007669"/>
    <property type="project" value="UniProtKB-ARBA"/>
</dbReference>
<keyword evidence="1" id="KW-0378">Hydrolase</keyword>
<dbReference type="Gene3D" id="3.40.50.1820">
    <property type="entry name" value="alpha/beta hydrolase"/>
    <property type="match status" value="1"/>
</dbReference>
<evidence type="ECO:0000256" key="1">
    <source>
        <dbReference type="ARBA" id="ARBA00022801"/>
    </source>
</evidence>
<comment type="caution">
    <text evidence="3">The sequence shown here is derived from an EMBL/GenBank/DDBJ whole genome shotgun (WGS) entry which is preliminary data.</text>
</comment>
<evidence type="ECO:0008006" key="5">
    <source>
        <dbReference type="Google" id="ProtNLM"/>
    </source>
</evidence>
<dbReference type="PANTHER" id="PTHR33630:SF13">
    <property type="entry name" value="ACETYLXYLAN ESTERASE"/>
    <property type="match status" value="1"/>
</dbReference>
<evidence type="ECO:0000313" key="3">
    <source>
        <dbReference type="EMBL" id="KAK3046310.1"/>
    </source>
</evidence>
<accession>A0AAJ0G4J3</accession>
<gene>
    <name evidence="3" type="ORF">LTR09_012183</name>
</gene>
<dbReference type="SMART" id="SM01110">
    <property type="entry name" value="Cutinase"/>
    <property type="match status" value="1"/>
</dbReference>
<name>A0AAJ0G4J3_9PEZI</name>
<proteinExistence type="predicted"/>